<dbReference type="EMBL" id="PTIX01000011">
    <property type="protein sequence ID" value="PPK66238.1"/>
    <property type="molecule type" value="Genomic_DNA"/>
</dbReference>
<name>A0A2S6GLY1_9PSEU</name>
<gene>
    <name evidence="1" type="ORF">CLV40_111202</name>
</gene>
<proteinExistence type="predicted"/>
<protein>
    <submittedName>
        <fullName evidence="1">Uncharacterized protein</fullName>
    </submittedName>
</protein>
<dbReference type="AlphaFoldDB" id="A0A2S6GLY1"/>
<keyword evidence="2" id="KW-1185">Reference proteome</keyword>
<evidence type="ECO:0000313" key="2">
    <source>
        <dbReference type="Proteomes" id="UP000239203"/>
    </source>
</evidence>
<reference evidence="1 2" key="1">
    <citation type="submission" date="2018-02" db="EMBL/GenBank/DDBJ databases">
        <title>Genomic Encyclopedia of Archaeal and Bacterial Type Strains, Phase II (KMG-II): from individual species to whole genera.</title>
        <authorList>
            <person name="Goeker M."/>
        </authorList>
    </citation>
    <scope>NUCLEOTIDE SEQUENCE [LARGE SCALE GENOMIC DNA]</scope>
    <source>
        <strain evidence="1 2">YU 961-1</strain>
    </source>
</reference>
<organism evidence="1 2">
    <name type="scientific">Actinokineospora auranticolor</name>
    <dbReference type="NCBI Taxonomy" id="155976"/>
    <lineage>
        <taxon>Bacteria</taxon>
        <taxon>Bacillati</taxon>
        <taxon>Actinomycetota</taxon>
        <taxon>Actinomycetes</taxon>
        <taxon>Pseudonocardiales</taxon>
        <taxon>Pseudonocardiaceae</taxon>
        <taxon>Actinokineospora</taxon>
    </lineage>
</organism>
<dbReference type="Proteomes" id="UP000239203">
    <property type="component" value="Unassembled WGS sequence"/>
</dbReference>
<comment type="caution">
    <text evidence="1">The sequence shown here is derived from an EMBL/GenBank/DDBJ whole genome shotgun (WGS) entry which is preliminary data.</text>
</comment>
<evidence type="ECO:0000313" key="1">
    <source>
        <dbReference type="EMBL" id="PPK66238.1"/>
    </source>
</evidence>
<sequence length="66" mass="7859">MFRVGDVFVRHGTRSERWTDADRRLLVEQIVARRKDSWRREAFAEWTARLDLGLAAHRVQASRPRP</sequence>
<accession>A0A2S6GLY1</accession>